<keyword evidence="4" id="KW-0040">ANK repeat</keyword>
<feature type="domain" description="PDZ" evidence="7">
    <location>
        <begin position="109"/>
        <end position="194"/>
    </location>
</feature>
<dbReference type="InterPro" id="IPR013083">
    <property type="entry name" value="Znf_RING/FYVE/PHD"/>
</dbReference>
<accession>A0AAV2ZC95</accession>
<organism evidence="9 10">
    <name type="scientific">Lagenidium giganteum</name>
    <dbReference type="NCBI Taxonomy" id="4803"/>
    <lineage>
        <taxon>Eukaryota</taxon>
        <taxon>Sar</taxon>
        <taxon>Stramenopiles</taxon>
        <taxon>Oomycota</taxon>
        <taxon>Peronosporomycetes</taxon>
        <taxon>Pythiales</taxon>
        <taxon>Pythiaceae</taxon>
    </lineage>
</organism>
<dbReference type="InterPro" id="IPR036770">
    <property type="entry name" value="Ankyrin_rpt-contain_sf"/>
</dbReference>
<keyword evidence="2 5" id="KW-0863">Zinc-finger</keyword>
<keyword evidence="10" id="KW-1185">Reference proteome</keyword>
<feature type="compositionally biased region" description="Acidic residues" evidence="6">
    <location>
        <begin position="283"/>
        <end position="295"/>
    </location>
</feature>
<sequence>MEPGGACIRAVPGALTRRYLWSRQSSFCYLPHAFQIGSVFERRPSLARASDPRARSETHSHTDAQTSATMTTAAEGPRSNSWMDEQAAEYADLVGSFVESVIDSDTEEMIEYQLIWEGGDLGVALTPLDSKAAVGVQVSRVTGKGFPFGIKNVGPGDILLSINLRDTTKLTLDQVVGYLQECDLPATLRFKKMSPDTDKAPPAVPRRSTYTITSNGPTSPQGSAPGPGRVSVASAGRFSAASSNRGSQKNIGGRPSSYGRIFEDDYEEDEDEGLDIVANLGKDEEDDELVEDSHDDDPRLLRKQSSSMPLLGDFSTATSTIPIMPEASMASNIGVIDDVAQPQMPVYSGEEEVSPVGQAVQPVMLRSTTDSLDSLGDDLVKPETAARGSVRVMTDSGRGMESMMKSQPIGSLHEMCAKGNVRGVVQHLRVEGPEGLITREPNHGQTCLHLAVKSGNVQLAKLILEQYKPLEELINLEDDKGNAALHFAATKTPGMVHLLLENGASSNVKNSRKLTPLIISVITSKDDNVIIPRMLLKFGANPNDMHDGQTVIHTAIGTGRLQIAGALVKAGAKMDVEDSEGKNVFEKLDRRSTRFLISHIYFPPTYITEKERQECMLCHKKIKFGHRKCNCTHCGRFCCSECCSLSVEMHKFPMGFPGRVRRGAAVRDQKRVCKTCYNVFKERTEEPQKQENRFLNRIIGVEWDEINPNKLQTSRAAAIAFRMAPHNSLSAGDVCVEDSRANLAAPMDAYDARATSSMAYDNATTSTPSSDTVTSTSASREHAIIFFDWDDTLLASSAVAKLGLCPKYVNEKPTIPEDVQEELKELEDVVVQVLNKALTYGRVVIVTAAEAGWVELSASLFLPRVVPLLNTQIKVISARSTYEYLYPDCARRWKIEAFIHEVFPVWETYDSDDDYSCLPQHIISLGDGPTEREALINIKMQAMDACFGKSMKFITYPKISELRMELELILSNMDHLCTHEGDLDLQITWEMLNSAS</sequence>
<dbReference type="InterPro" id="IPR017455">
    <property type="entry name" value="Znf_FYVE-rel"/>
</dbReference>
<dbReference type="InterPro" id="IPR001478">
    <property type="entry name" value="PDZ"/>
</dbReference>
<comment type="caution">
    <text evidence="9">The sequence shown here is derived from an EMBL/GenBank/DDBJ whole genome shotgun (WGS) entry which is preliminary data.</text>
</comment>
<dbReference type="SMART" id="SM00248">
    <property type="entry name" value="ANK"/>
    <property type="match status" value="4"/>
</dbReference>
<evidence type="ECO:0000256" key="3">
    <source>
        <dbReference type="ARBA" id="ARBA00022833"/>
    </source>
</evidence>
<evidence type="ECO:0000313" key="10">
    <source>
        <dbReference type="Proteomes" id="UP001146120"/>
    </source>
</evidence>
<dbReference type="Gene3D" id="1.25.40.20">
    <property type="entry name" value="Ankyrin repeat-containing domain"/>
    <property type="match status" value="2"/>
</dbReference>
<reference evidence="9" key="1">
    <citation type="submission" date="2022-11" db="EMBL/GenBank/DDBJ databases">
        <authorList>
            <person name="Morgan W.R."/>
            <person name="Tartar A."/>
        </authorList>
    </citation>
    <scope>NUCLEOTIDE SEQUENCE</scope>
    <source>
        <strain evidence="9">ARSEF 373</strain>
    </source>
</reference>
<gene>
    <name evidence="9" type="ORF">N0F65_002134</name>
</gene>
<feature type="compositionally biased region" description="Polar residues" evidence="6">
    <location>
        <begin position="208"/>
        <end position="222"/>
    </location>
</feature>
<dbReference type="SUPFAM" id="SSF57903">
    <property type="entry name" value="FYVE/PHD zinc finger"/>
    <property type="match status" value="1"/>
</dbReference>
<name>A0AAV2ZC95_9STRA</name>
<protein>
    <submittedName>
        <fullName evidence="9">Uncharacterized protein</fullName>
    </submittedName>
</protein>
<evidence type="ECO:0000313" key="9">
    <source>
        <dbReference type="EMBL" id="DBA04372.1"/>
    </source>
</evidence>
<feature type="repeat" description="ANK" evidence="4">
    <location>
        <begin position="547"/>
        <end position="579"/>
    </location>
</feature>
<dbReference type="PANTHER" id="PTHR38899">
    <property type="entry name" value="DOMAIN OOKINETE PROTEIN, PUTATIVE-RELATED"/>
    <property type="match status" value="1"/>
</dbReference>
<feature type="region of interest" description="Disordered" evidence="6">
    <location>
        <begin position="280"/>
        <end position="306"/>
    </location>
</feature>
<dbReference type="PROSITE" id="PS50297">
    <property type="entry name" value="ANK_REP_REGION"/>
    <property type="match status" value="2"/>
</dbReference>
<feature type="compositionally biased region" description="Basic and acidic residues" evidence="6">
    <location>
        <begin position="47"/>
        <end position="62"/>
    </location>
</feature>
<dbReference type="PROSITE" id="PS50178">
    <property type="entry name" value="ZF_FYVE"/>
    <property type="match status" value="1"/>
</dbReference>
<evidence type="ECO:0000259" key="7">
    <source>
        <dbReference type="PROSITE" id="PS50106"/>
    </source>
</evidence>
<reference evidence="9" key="2">
    <citation type="journal article" date="2023" name="Microbiol Resour">
        <title>Decontamination and Annotation of the Draft Genome Sequence of the Oomycete Lagenidium giganteum ARSEF 373.</title>
        <authorList>
            <person name="Morgan W.R."/>
            <person name="Tartar A."/>
        </authorList>
    </citation>
    <scope>NUCLEOTIDE SEQUENCE</scope>
    <source>
        <strain evidence="9">ARSEF 373</strain>
    </source>
</reference>
<dbReference type="PRINTS" id="PR01415">
    <property type="entry name" value="ANKYRIN"/>
</dbReference>
<keyword evidence="1" id="KW-0479">Metal-binding</keyword>
<dbReference type="InterPro" id="IPR000306">
    <property type="entry name" value="Znf_FYVE"/>
</dbReference>
<feature type="region of interest" description="Disordered" evidence="6">
    <location>
        <begin position="192"/>
        <end position="260"/>
    </location>
</feature>
<proteinExistence type="predicted"/>
<dbReference type="InterPro" id="IPR002110">
    <property type="entry name" value="Ankyrin_rpt"/>
</dbReference>
<dbReference type="Gene3D" id="3.30.40.10">
    <property type="entry name" value="Zinc/RING finger domain, C3HC4 (zinc finger)"/>
    <property type="match status" value="1"/>
</dbReference>
<feature type="compositionally biased region" description="Polar residues" evidence="6">
    <location>
        <begin position="240"/>
        <end position="250"/>
    </location>
</feature>
<evidence type="ECO:0000256" key="2">
    <source>
        <dbReference type="ARBA" id="ARBA00022771"/>
    </source>
</evidence>
<feature type="repeat" description="ANK" evidence="4">
    <location>
        <begin position="443"/>
        <end position="465"/>
    </location>
</feature>
<evidence type="ECO:0000256" key="1">
    <source>
        <dbReference type="ARBA" id="ARBA00022723"/>
    </source>
</evidence>
<feature type="compositionally biased region" description="Polar residues" evidence="6">
    <location>
        <begin position="63"/>
        <end position="79"/>
    </location>
</feature>
<keyword evidence="3" id="KW-0862">Zinc</keyword>
<dbReference type="AlphaFoldDB" id="A0AAV2ZC95"/>
<dbReference type="PROSITE" id="PS50088">
    <property type="entry name" value="ANK_REPEAT"/>
    <property type="match status" value="2"/>
</dbReference>
<dbReference type="Pfam" id="PF01363">
    <property type="entry name" value="FYVE"/>
    <property type="match status" value="1"/>
</dbReference>
<dbReference type="Proteomes" id="UP001146120">
    <property type="component" value="Unassembled WGS sequence"/>
</dbReference>
<dbReference type="EMBL" id="DAKRPA010000009">
    <property type="protein sequence ID" value="DBA04372.1"/>
    <property type="molecule type" value="Genomic_DNA"/>
</dbReference>
<evidence type="ECO:0000256" key="5">
    <source>
        <dbReference type="PROSITE-ProRule" id="PRU00091"/>
    </source>
</evidence>
<dbReference type="SUPFAM" id="SSF50156">
    <property type="entry name" value="PDZ domain-like"/>
    <property type="match status" value="1"/>
</dbReference>
<dbReference type="GO" id="GO:0008270">
    <property type="term" value="F:zinc ion binding"/>
    <property type="evidence" value="ECO:0007669"/>
    <property type="project" value="UniProtKB-KW"/>
</dbReference>
<dbReference type="InterPro" id="IPR036034">
    <property type="entry name" value="PDZ_sf"/>
</dbReference>
<dbReference type="InterPro" id="IPR011011">
    <property type="entry name" value="Znf_FYVE_PHD"/>
</dbReference>
<evidence type="ECO:0000256" key="4">
    <source>
        <dbReference type="PROSITE-ProRule" id="PRU00023"/>
    </source>
</evidence>
<feature type="domain" description="FYVE-type" evidence="8">
    <location>
        <begin position="609"/>
        <end position="681"/>
    </location>
</feature>
<feature type="region of interest" description="Disordered" evidence="6">
    <location>
        <begin position="47"/>
        <end position="79"/>
    </location>
</feature>
<evidence type="ECO:0000259" key="8">
    <source>
        <dbReference type="PROSITE" id="PS50178"/>
    </source>
</evidence>
<evidence type="ECO:0000256" key="6">
    <source>
        <dbReference type="SAM" id="MobiDB-lite"/>
    </source>
</evidence>
<dbReference type="SUPFAM" id="SSF48403">
    <property type="entry name" value="Ankyrin repeat"/>
    <property type="match status" value="1"/>
</dbReference>
<dbReference type="PANTHER" id="PTHR38899:SF2">
    <property type="entry name" value="FCP1 HOMOLOGY DOMAIN-CONTAINING PROTEIN"/>
    <property type="match status" value="1"/>
</dbReference>
<dbReference type="PROSITE" id="PS50106">
    <property type="entry name" value="PDZ"/>
    <property type="match status" value="1"/>
</dbReference>
<dbReference type="Pfam" id="PF12796">
    <property type="entry name" value="Ank_2"/>
    <property type="match status" value="1"/>
</dbReference>